<reference evidence="3" key="1">
    <citation type="submission" date="2024-06" db="EMBL/GenBank/DDBJ databases">
        <title>The genome sequences of Kitasatospora sp. strain HUAS MG31.</title>
        <authorList>
            <person name="Mo P."/>
        </authorList>
    </citation>
    <scope>NUCLEOTIDE SEQUENCE</scope>
    <source>
        <strain evidence="3">HUAS MG31</strain>
    </source>
</reference>
<feature type="region of interest" description="Disordered" evidence="1">
    <location>
        <begin position="186"/>
        <end position="208"/>
    </location>
</feature>
<dbReference type="InterPro" id="IPR005297">
    <property type="entry name" value="Lipoprotein_repeat"/>
</dbReference>
<evidence type="ECO:0000313" key="3">
    <source>
        <dbReference type="EMBL" id="XCM78959.1"/>
    </source>
</evidence>
<feature type="region of interest" description="Disordered" evidence="1">
    <location>
        <begin position="35"/>
        <end position="73"/>
    </location>
</feature>
<dbReference type="PROSITE" id="PS51257">
    <property type="entry name" value="PROKAR_LIPOPROTEIN"/>
    <property type="match status" value="1"/>
</dbReference>
<organism evidence="3">
    <name type="scientific">Kitasatospora camelliae</name>
    <dbReference type="NCBI Taxonomy" id="3156397"/>
    <lineage>
        <taxon>Bacteria</taxon>
        <taxon>Bacillati</taxon>
        <taxon>Actinomycetota</taxon>
        <taxon>Actinomycetes</taxon>
        <taxon>Kitasatosporales</taxon>
        <taxon>Streptomycetaceae</taxon>
        <taxon>Kitasatospora</taxon>
    </lineage>
</organism>
<name>A0AAU8JT48_9ACTN</name>
<dbReference type="PANTHER" id="PTHR39335">
    <property type="entry name" value="BLL4220 PROTEIN"/>
    <property type="match status" value="1"/>
</dbReference>
<proteinExistence type="predicted"/>
<evidence type="ECO:0008006" key="4">
    <source>
        <dbReference type="Google" id="ProtNLM"/>
    </source>
</evidence>
<keyword evidence="2" id="KW-0732">Signal</keyword>
<gene>
    <name evidence="3" type="ORF">ABWK59_08470</name>
</gene>
<feature type="chain" id="PRO_5043862966" description="Lipoprotein with Yx(FWY)xxD motif" evidence="2">
    <location>
        <begin position="31"/>
        <end position="208"/>
    </location>
</feature>
<accession>A0AAU8JT48</accession>
<dbReference type="RefSeq" id="WP_354639254.1">
    <property type="nucleotide sequence ID" value="NZ_CP159872.1"/>
</dbReference>
<dbReference type="GO" id="GO:0043448">
    <property type="term" value="P:alkane catabolic process"/>
    <property type="evidence" value="ECO:0007669"/>
    <property type="project" value="TreeGrafter"/>
</dbReference>
<dbReference type="KEGG" id="kcm:ABWK59_08470"/>
<dbReference type="EMBL" id="CP159872">
    <property type="protein sequence ID" value="XCM78959.1"/>
    <property type="molecule type" value="Genomic_DNA"/>
</dbReference>
<feature type="signal peptide" evidence="2">
    <location>
        <begin position="1"/>
        <end position="30"/>
    </location>
</feature>
<dbReference type="AlphaFoldDB" id="A0AAU8JT48"/>
<sequence length="208" mass="20708">MPKFTQSAPRIRRTVLLAASALTAVALVTACESDYSSSSGTSGSTGAASQSQPAQSQPTQAGAQPGGQSGQAGLATATAAGLGAIVTDNEGRTLYRFDKDTAKPPVSNCNGACATTWPPVMAGDSAPELKGIDKALVSTVTRADGSKQVTLNGWPVYRYAPDTKPGDTKGQGVNGTWFVITPTGGKAGASAPASPAAPATSPAGGYGY</sequence>
<evidence type="ECO:0000256" key="1">
    <source>
        <dbReference type="SAM" id="MobiDB-lite"/>
    </source>
</evidence>
<feature type="compositionally biased region" description="Low complexity" evidence="1">
    <location>
        <begin position="35"/>
        <end position="63"/>
    </location>
</feature>
<protein>
    <recommendedName>
        <fullName evidence="4">Lipoprotein with Yx(FWY)xxD motif</fullName>
    </recommendedName>
</protein>
<dbReference type="PANTHER" id="PTHR39335:SF1">
    <property type="entry name" value="BLL4220 PROTEIN"/>
    <property type="match status" value="1"/>
</dbReference>
<evidence type="ECO:0000256" key="2">
    <source>
        <dbReference type="SAM" id="SignalP"/>
    </source>
</evidence>
<dbReference type="Pfam" id="PF03640">
    <property type="entry name" value="Lipoprotein_15"/>
    <property type="match status" value="2"/>
</dbReference>